<dbReference type="EMBL" id="CP000699">
    <property type="protein sequence ID" value="ABQ67433.1"/>
    <property type="molecule type" value="Genomic_DNA"/>
</dbReference>
<keyword evidence="8" id="KW-1185">Reference proteome</keyword>
<organism evidence="7 8">
    <name type="scientific">Rhizorhabdus wittichii (strain DSM 6014 / CCUG 31198 / JCM 15750 / NBRC 105917 / EY 4224 / RW1)</name>
    <name type="common">Sphingomonas wittichii</name>
    <dbReference type="NCBI Taxonomy" id="392499"/>
    <lineage>
        <taxon>Bacteria</taxon>
        <taxon>Pseudomonadati</taxon>
        <taxon>Pseudomonadota</taxon>
        <taxon>Alphaproteobacteria</taxon>
        <taxon>Sphingomonadales</taxon>
        <taxon>Sphingomonadaceae</taxon>
        <taxon>Rhizorhabdus</taxon>
    </lineage>
</organism>
<evidence type="ECO:0000256" key="5">
    <source>
        <dbReference type="ARBA" id="ARBA00023014"/>
    </source>
</evidence>
<accession>A0A9J9H9G9</accession>
<dbReference type="PANTHER" id="PTHR21266">
    <property type="entry name" value="IRON-SULFUR DOMAIN CONTAINING PROTEIN"/>
    <property type="match status" value="1"/>
</dbReference>
<dbReference type="PANTHER" id="PTHR21266:SF60">
    <property type="entry name" value="3-KETOSTEROID-9-ALPHA-MONOOXYGENASE, OXYGENASE COMPONENT"/>
    <property type="match status" value="1"/>
</dbReference>
<dbReference type="InterPro" id="IPR044043">
    <property type="entry name" value="VanA_C_cat"/>
</dbReference>
<sequence>MFLFNAWYIVAEPDEVAGGGIVARTLLGRRVAVYRGASGVLVGLDDFCPHRLAPLSLGTVVGDGIRCAYHGAEFGADGICVRVPGQKAVPPRARVRTYPVVERHGYIWIWMGDPAGAADESSIPEGFWVSGDPAWIGGYGHIESIRSDYRLINDNLFDITHAEFVHPESFGGVEVQYYRNARPGAQFVDQGMTFEIGDRSIRFRTHAARLGLEGGPLWRSMVAQSRGVAEWNEPVDFRMEVIWWAPIYTSFHISVRPADEPDAAPVEIYNLHAAVPESETSSHYFYRSIRNYGDPSMDAMFIDAANFVFHQDKPILEGQQAVLGTRDLLDTDPISFAGDRLQLEGRRILGRLLAAEQEA</sequence>
<dbReference type="SUPFAM" id="SSF50022">
    <property type="entry name" value="ISP domain"/>
    <property type="match status" value="1"/>
</dbReference>
<keyword evidence="1" id="KW-0001">2Fe-2S</keyword>
<dbReference type="Pfam" id="PF00355">
    <property type="entry name" value="Rieske"/>
    <property type="match status" value="1"/>
</dbReference>
<dbReference type="EC" id="1.14.13.82" evidence="7"/>
<gene>
    <name evidence="7" type="ordered locus">Swit_1067</name>
</gene>
<dbReference type="OrthoDB" id="9800776at2"/>
<dbReference type="GO" id="GO:0046872">
    <property type="term" value="F:metal ion binding"/>
    <property type="evidence" value="ECO:0007669"/>
    <property type="project" value="UniProtKB-KW"/>
</dbReference>
<dbReference type="Pfam" id="PF19112">
    <property type="entry name" value="VanA_C"/>
    <property type="match status" value="1"/>
</dbReference>
<dbReference type="GO" id="GO:0051537">
    <property type="term" value="F:2 iron, 2 sulfur cluster binding"/>
    <property type="evidence" value="ECO:0007669"/>
    <property type="project" value="UniProtKB-KW"/>
</dbReference>
<keyword evidence="3 7" id="KW-0560">Oxidoreductase</keyword>
<keyword evidence="4" id="KW-0408">Iron</keyword>
<evidence type="ECO:0000256" key="3">
    <source>
        <dbReference type="ARBA" id="ARBA00023002"/>
    </source>
</evidence>
<evidence type="ECO:0000256" key="4">
    <source>
        <dbReference type="ARBA" id="ARBA00023004"/>
    </source>
</evidence>
<evidence type="ECO:0000256" key="2">
    <source>
        <dbReference type="ARBA" id="ARBA00022723"/>
    </source>
</evidence>
<dbReference type="SUPFAM" id="SSF55961">
    <property type="entry name" value="Bet v1-like"/>
    <property type="match status" value="1"/>
</dbReference>
<reference evidence="7 8" key="1">
    <citation type="journal article" date="2010" name="J. Bacteriol.">
        <title>Genome sequence of the dioxin-mineralizing bacterium Sphingomonas wittichii RW1.</title>
        <authorList>
            <person name="Miller T.R."/>
            <person name="Delcher A.L."/>
            <person name="Salzberg S.L."/>
            <person name="Saunders E."/>
            <person name="Detter J.C."/>
            <person name="Halden R.U."/>
        </authorList>
    </citation>
    <scope>NUCLEOTIDE SEQUENCE [LARGE SCALE GENOMIC DNA]</scope>
    <source>
        <strain evidence="8">DSM 6014 / CCUG 31198 / JCM 15750 / NBRC 105917 / EY 4224 / RW1</strain>
    </source>
</reference>
<evidence type="ECO:0000313" key="8">
    <source>
        <dbReference type="Proteomes" id="UP000001989"/>
    </source>
</evidence>
<proteinExistence type="predicted"/>
<keyword evidence="7" id="KW-0503">Monooxygenase</keyword>
<dbReference type="Proteomes" id="UP000001989">
    <property type="component" value="Chromosome"/>
</dbReference>
<evidence type="ECO:0000259" key="6">
    <source>
        <dbReference type="PROSITE" id="PS51296"/>
    </source>
</evidence>
<dbReference type="InterPro" id="IPR050584">
    <property type="entry name" value="Cholesterol_7-desaturase"/>
</dbReference>
<dbReference type="PROSITE" id="PS51296">
    <property type="entry name" value="RIESKE"/>
    <property type="match status" value="1"/>
</dbReference>
<dbReference type="AlphaFoldDB" id="A0A9J9H9G9"/>
<feature type="domain" description="Rieske" evidence="6">
    <location>
        <begin position="7"/>
        <end position="109"/>
    </location>
</feature>
<name>A0A9J9H9G9_RHIWR</name>
<dbReference type="GO" id="GO:0018489">
    <property type="term" value="F:vanillate monooxygenase activity"/>
    <property type="evidence" value="ECO:0007669"/>
    <property type="project" value="UniProtKB-EC"/>
</dbReference>
<dbReference type="InterPro" id="IPR017941">
    <property type="entry name" value="Rieske_2Fe-2S"/>
</dbReference>
<dbReference type="InterPro" id="IPR036922">
    <property type="entry name" value="Rieske_2Fe-2S_sf"/>
</dbReference>
<keyword evidence="5" id="KW-0411">Iron-sulfur</keyword>
<dbReference type="KEGG" id="swi:Swit_1067"/>
<evidence type="ECO:0000313" key="7">
    <source>
        <dbReference type="EMBL" id="ABQ67433.1"/>
    </source>
</evidence>
<dbReference type="Gene3D" id="2.102.10.10">
    <property type="entry name" value="Rieske [2Fe-2S] iron-sulphur domain"/>
    <property type="match status" value="1"/>
</dbReference>
<keyword evidence="2" id="KW-0479">Metal-binding</keyword>
<protein>
    <submittedName>
        <fullName evidence="7">Vanillate monooxygenase</fullName>
        <ecNumber evidence="7">1.14.13.82</ecNumber>
    </submittedName>
</protein>
<evidence type="ECO:0000256" key="1">
    <source>
        <dbReference type="ARBA" id="ARBA00022714"/>
    </source>
</evidence>
<dbReference type="Gene3D" id="3.90.380.10">
    <property type="entry name" value="Naphthalene 1,2-dioxygenase Alpha Subunit, Chain A, domain 1"/>
    <property type="match status" value="1"/>
</dbReference>